<proteinExistence type="predicted"/>
<sequence>MFSKPDQLIKRTGKKGVGRYDYLQLLVTEFQDTKSEEAKEQVVANLANFAYDPINFEYLRKLNVINLLLDLLSEDNTKLIQYALGGICNLVLDPENKEYILHCNGVKIVSSCLSSCDEETVLSAISTLMFLVTPQSKPEITSPTILSCMIQFSTSQNARIRNLATVFLEDYCSPEEVEAARQNTWSL</sequence>
<dbReference type="Proteomes" id="UP001233999">
    <property type="component" value="Unassembled WGS sequence"/>
</dbReference>
<dbReference type="EMBL" id="JASPKZ010003868">
    <property type="protein sequence ID" value="KAJ9591448.1"/>
    <property type="molecule type" value="Genomic_DNA"/>
</dbReference>
<dbReference type="PROSITE" id="PS50176">
    <property type="entry name" value="ARM_REPEAT"/>
    <property type="match status" value="1"/>
</dbReference>
<dbReference type="InterPro" id="IPR042462">
    <property type="entry name" value="ARMC7"/>
</dbReference>
<protein>
    <recommendedName>
        <fullName evidence="4">Armadillo repeat-containing protein 7</fullName>
    </recommendedName>
</protein>
<evidence type="ECO:0000313" key="3">
    <source>
        <dbReference type="Proteomes" id="UP001233999"/>
    </source>
</evidence>
<dbReference type="Gene3D" id="1.25.10.10">
    <property type="entry name" value="Leucine-rich Repeat Variant"/>
    <property type="match status" value="1"/>
</dbReference>
<dbReference type="Pfam" id="PF00514">
    <property type="entry name" value="Arm"/>
    <property type="match status" value="1"/>
</dbReference>
<reference evidence="2" key="1">
    <citation type="journal article" date="2023" name="IScience">
        <title>Live-bearing cockroach genome reveals convergent evolutionary mechanisms linked to viviparity in insects and beyond.</title>
        <authorList>
            <person name="Fouks B."/>
            <person name="Harrison M.C."/>
            <person name="Mikhailova A.A."/>
            <person name="Marchal E."/>
            <person name="English S."/>
            <person name="Carruthers M."/>
            <person name="Jennings E.C."/>
            <person name="Chiamaka E.L."/>
            <person name="Frigard R.A."/>
            <person name="Pippel M."/>
            <person name="Attardo G.M."/>
            <person name="Benoit J.B."/>
            <person name="Bornberg-Bauer E."/>
            <person name="Tobe S.S."/>
        </authorList>
    </citation>
    <scope>NUCLEOTIDE SEQUENCE</scope>
    <source>
        <strain evidence="2">Stay&amp;Tobe</strain>
    </source>
</reference>
<feature type="repeat" description="ARM" evidence="1">
    <location>
        <begin position="63"/>
        <end position="105"/>
    </location>
</feature>
<organism evidence="2 3">
    <name type="scientific">Diploptera punctata</name>
    <name type="common">Pacific beetle cockroach</name>
    <dbReference type="NCBI Taxonomy" id="6984"/>
    <lineage>
        <taxon>Eukaryota</taxon>
        <taxon>Metazoa</taxon>
        <taxon>Ecdysozoa</taxon>
        <taxon>Arthropoda</taxon>
        <taxon>Hexapoda</taxon>
        <taxon>Insecta</taxon>
        <taxon>Pterygota</taxon>
        <taxon>Neoptera</taxon>
        <taxon>Polyneoptera</taxon>
        <taxon>Dictyoptera</taxon>
        <taxon>Blattodea</taxon>
        <taxon>Blaberoidea</taxon>
        <taxon>Blaberidae</taxon>
        <taxon>Diplopterinae</taxon>
        <taxon>Diploptera</taxon>
    </lineage>
</organism>
<dbReference type="AlphaFoldDB" id="A0AAD8EIF5"/>
<dbReference type="InterPro" id="IPR000225">
    <property type="entry name" value="Armadillo"/>
</dbReference>
<evidence type="ECO:0008006" key="4">
    <source>
        <dbReference type="Google" id="ProtNLM"/>
    </source>
</evidence>
<dbReference type="PANTHER" id="PTHR46263:SF1">
    <property type="entry name" value="ARMADILLO REPEAT-CONTAINING PROTEIN 7"/>
    <property type="match status" value="1"/>
</dbReference>
<dbReference type="InterPro" id="IPR011989">
    <property type="entry name" value="ARM-like"/>
</dbReference>
<accession>A0AAD8EIF5</accession>
<dbReference type="InterPro" id="IPR016024">
    <property type="entry name" value="ARM-type_fold"/>
</dbReference>
<evidence type="ECO:0000313" key="2">
    <source>
        <dbReference type="EMBL" id="KAJ9591448.1"/>
    </source>
</evidence>
<comment type="caution">
    <text evidence="2">The sequence shown here is derived from an EMBL/GenBank/DDBJ whole genome shotgun (WGS) entry which is preliminary data.</text>
</comment>
<dbReference type="PANTHER" id="PTHR46263">
    <property type="entry name" value="ARMADILLO REPEAT-CONTAINING PROTEIN 7"/>
    <property type="match status" value="1"/>
</dbReference>
<name>A0AAD8EIF5_DIPPU</name>
<keyword evidence="3" id="KW-1185">Reference proteome</keyword>
<reference evidence="2" key="2">
    <citation type="submission" date="2023-05" db="EMBL/GenBank/DDBJ databases">
        <authorList>
            <person name="Fouks B."/>
        </authorList>
    </citation>
    <scope>NUCLEOTIDE SEQUENCE</scope>
    <source>
        <strain evidence="2">Stay&amp;Tobe</strain>
        <tissue evidence="2">Testes</tissue>
    </source>
</reference>
<dbReference type="SUPFAM" id="SSF48371">
    <property type="entry name" value="ARM repeat"/>
    <property type="match status" value="1"/>
</dbReference>
<evidence type="ECO:0000256" key="1">
    <source>
        <dbReference type="PROSITE-ProRule" id="PRU00259"/>
    </source>
</evidence>
<gene>
    <name evidence="2" type="ORF">L9F63_002054</name>
</gene>
<dbReference type="SMART" id="SM00185">
    <property type="entry name" value="ARM"/>
    <property type="match status" value="2"/>
</dbReference>